<dbReference type="SUPFAM" id="SSF53335">
    <property type="entry name" value="S-adenosyl-L-methionine-dependent methyltransferases"/>
    <property type="match status" value="1"/>
</dbReference>
<feature type="domain" description="Methyltransferase" evidence="3">
    <location>
        <begin position="47"/>
        <end position="139"/>
    </location>
</feature>
<dbReference type="EnsemblMetazoa" id="Aqu2.1.34410_001">
    <property type="protein sequence ID" value="Aqu2.1.34410_001"/>
    <property type="gene ID" value="Aqu2.1.34410"/>
</dbReference>
<proteinExistence type="predicted"/>
<organism evidence="4">
    <name type="scientific">Amphimedon queenslandica</name>
    <name type="common">Sponge</name>
    <dbReference type="NCBI Taxonomy" id="400682"/>
    <lineage>
        <taxon>Eukaryota</taxon>
        <taxon>Metazoa</taxon>
        <taxon>Porifera</taxon>
        <taxon>Demospongiae</taxon>
        <taxon>Heteroscleromorpha</taxon>
        <taxon>Haplosclerida</taxon>
        <taxon>Niphatidae</taxon>
        <taxon>Amphimedon</taxon>
    </lineage>
</organism>
<dbReference type="Gene3D" id="3.40.50.150">
    <property type="entry name" value="Vaccinia Virus protein VP39"/>
    <property type="match status" value="1"/>
</dbReference>
<dbReference type="AlphaFoldDB" id="A0A1X7V2C8"/>
<accession>A0A1X7V2C8</accession>
<dbReference type="InterPro" id="IPR041698">
    <property type="entry name" value="Methyltransf_25"/>
</dbReference>
<sequence>MGAIVSDLATQNKKMAEAEIYHCTSDLQLEDGLKLLKKLPIQETDVVLDLGCGTGRLTSNIAKRVINGKVIGIDPDEERIKIAMAESTGDSTSLQFMIASDQSFPENQYDHVVSTDVIHWIKDKEAAFTRVYNNLKPGGKFGFTTAHGSIINSLMMEIFQLCEVADNMIALEHCELGDYYKELAIKTGFVVDFLEITERSSQYKSINSFIDFFYAVYQGKFDKNHPALDDLKKKYEGKVVKHVGKRLTVVLTKPN</sequence>
<dbReference type="STRING" id="400682.A0A1X7V2C8"/>
<reference evidence="4" key="1">
    <citation type="submission" date="2017-05" db="UniProtKB">
        <authorList>
            <consortium name="EnsemblMetazoa"/>
        </authorList>
    </citation>
    <scope>IDENTIFICATION</scope>
</reference>
<evidence type="ECO:0000259" key="3">
    <source>
        <dbReference type="Pfam" id="PF13649"/>
    </source>
</evidence>
<dbReference type="GO" id="GO:0008168">
    <property type="term" value="F:methyltransferase activity"/>
    <property type="evidence" value="ECO:0007669"/>
    <property type="project" value="UniProtKB-KW"/>
</dbReference>
<dbReference type="InParanoid" id="A0A1X7V2C8"/>
<dbReference type="eggNOG" id="KOG1269">
    <property type="taxonomic scope" value="Eukaryota"/>
</dbReference>
<evidence type="ECO:0000256" key="2">
    <source>
        <dbReference type="ARBA" id="ARBA00022679"/>
    </source>
</evidence>
<keyword evidence="2" id="KW-0808">Transferase</keyword>
<name>A0A1X7V2C8_AMPQE</name>
<dbReference type="CDD" id="cd02440">
    <property type="entry name" value="AdoMet_MTases"/>
    <property type="match status" value="1"/>
</dbReference>
<dbReference type="OrthoDB" id="8300214at2759"/>
<dbReference type="InterPro" id="IPR029063">
    <property type="entry name" value="SAM-dependent_MTases_sf"/>
</dbReference>
<evidence type="ECO:0000313" key="4">
    <source>
        <dbReference type="EnsemblMetazoa" id="Aqu2.1.34410_001"/>
    </source>
</evidence>
<evidence type="ECO:0000256" key="1">
    <source>
        <dbReference type="ARBA" id="ARBA00022603"/>
    </source>
</evidence>
<dbReference type="GO" id="GO:0032259">
    <property type="term" value="P:methylation"/>
    <property type="evidence" value="ECO:0007669"/>
    <property type="project" value="UniProtKB-KW"/>
</dbReference>
<dbReference type="PANTHER" id="PTHR43861">
    <property type="entry name" value="TRANS-ACONITATE 2-METHYLTRANSFERASE-RELATED"/>
    <property type="match status" value="1"/>
</dbReference>
<protein>
    <recommendedName>
        <fullName evidence="3">Methyltransferase domain-containing protein</fullName>
    </recommendedName>
</protein>
<keyword evidence="1" id="KW-0489">Methyltransferase</keyword>
<dbReference type="Pfam" id="PF13649">
    <property type="entry name" value="Methyltransf_25"/>
    <property type="match status" value="1"/>
</dbReference>
<dbReference type="OMA" id="LEHCELG"/>
<dbReference type="PANTHER" id="PTHR43861:SF1">
    <property type="entry name" value="TRANS-ACONITATE 2-METHYLTRANSFERASE"/>
    <property type="match status" value="1"/>
</dbReference>